<reference evidence="12" key="1">
    <citation type="submission" date="2020-11" db="EMBL/GenBank/DDBJ databases">
        <authorList>
            <person name="Tran Van P."/>
        </authorList>
    </citation>
    <scope>NUCLEOTIDE SEQUENCE</scope>
</reference>
<evidence type="ECO:0000256" key="7">
    <source>
        <dbReference type="ARBA" id="ARBA00022892"/>
    </source>
</evidence>
<dbReference type="PANTHER" id="PTHR13050">
    <property type="entry name" value="USE1-LIKE PROTEIN"/>
    <property type="match status" value="1"/>
</dbReference>
<keyword evidence="8" id="KW-0653">Protein transport</keyword>
<dbReference type="GO" id="GO:0005789">
    <property type="term" value="C:endoplasmic reticulum membrane"/>
    <property type="evidence" value="ECO:0007669"/>
    <property type="project" value="UniProtKB-SubCell"/>
</dbReference>
<evidence type="ECO:0000313" key="12">
    <source>
        <dbReference type="EMBL" id="CAD7598605.1"/>
    </source>
</evidence>
<sequence length="163" mass="18693">MGMSRLEVNLRRLLSQCENLAKEGHQKDWRLDKPTAAEKVVAAQLLSHGPTSTSDTITKEIHQKTTSKYTKELRDQLFQNDKVEASEDNLRHRKEKGSGEDLDVLLKYHHSMREKIADNMLLMVRNLKEQSQLASTIIKKDVEVIVLSSTAEDKEIEVRISVR</sequence>
<organism evidence="12">
    <name type="scientific">Timema genevievae</name>
    <name type="common">Walking stick</name>
    <dbReference type="NCBI Taxonomy" id="629358"/>
    <lineage>
        <taxon>Eukaryota</taxon>
        <taxon>Metazoa</taxon>
        <taxon>Ecdysozoa</taxon>
        <taxon>Arthropoda</taxon>
        <taxon>Hexapoda</taxon>
        <taxon>Insecta</taxon>
        <taxon>Pterygota</taxon>
        <taxon>Neoptera</taxon>
        <taxon>Polyneoptera</taxon>
        <taxon>Phasmatodea</taxon>
        <taxon>Timematodea</taxon>
        <taxon>Timematoidea</taxon>
        <taxon>Timematidae</taxon>
        <taxon>Timema</taxon>
    </lineage>
</organism>
<comment type="similarity">
    <text evidence="2">Belongs to the USE1 family.</text>
</comment>
<evidence type="ECO:0000256" key="4">
    <source>
        <dbReference type="ARBA" id="ARBA00022448"/>
    </source>
</evidence>
<keyword evidence="4" id="KW-0813">Transport</keyword>
<protein>
    <recommendedName>
        <fullName evidence="3">Vesicle transport protein USE1</fullName>
    </recommendedName>
    <alternativeName>
        <fullName evidence="11">USE1-like protein</fullName>
    </alternativeName>
</protein>
<dbReference type="Pfam" id="PF09753">
    <property type="entry name" value="Use1"/>
    <property type="match status" value="1"/>
</dbReference>
<keyword evidence="6" id="KW-0256">Endoplasmic reticulum</keyword>
<accession>A0A7R9PMW8</accession>
<dbReference type="EMBL" id="OE842104">
    <property type="protein sequence ID" value="CAD7598605.1"/>
    <property type="molecule type" value="Genomic_DNA"/>
</dbReference>
<evidence type="ECO:0000256" key="10">
    <source>
        <dbReference type="ARBA" id="ARBA00023136"/>
    </source>
</evidence>
<evidence type="ECO:0000256" key="8">
    <source>
        <dbReference type="ARBA" id="ARBA00022927"/>
    </source>
</evidence>
<dbReference type="GO" id="GO:0005484">
    <property type="term" value="F:SNAP receptor activity"/>
    <property type="evidence" value="ECO:0007669"/>
    <property type="project" value="TreeGrafter"/>
</dbReference>
<proteinExistence type="inferred from homology"/>
<gene>
    <name evidence="12" type="ORF">TGEB3V08_LOCUS7124</name>
</gene>
<keyword evidence="9" id="KW-1133">Transmembrane helix</keyword>
<keyword evidence="10" id="KW-0472">Membrane</keyword>
<keyword evidence="5" id="KW-0812">Transmembrane</keyword>
<evidence type="ECO:0000256" key="6">
    <source>
        <dbReference type="ARBA" id="ARBA00022824"/>
    </source>
</evidence>
<dbReference type="PANTHER" id="PTHR13050:SF7">
    <property type="entry name" value="VESICLE TRANSPORT PROTEIN USE1"/>
    <property type="match status" value="1"/>
</dbReference>
<evidence type="ECO:0000256" key="3">
    <source>
        <dbReference type="ARBA" id="ARBA00015843"/>
    </source>
</evidence>
<dbReference type="GO" id="GO:0015031">
    <property type="term" value="P:protein transport"/>
    <property type="evidence" value="ECO:0007669"/>
    <property type="project" value="UniProtKB-KW"/>
</dbReference>
<keyword evidence="7" id="KW-0931">ER-Golgi transport</keyword>
<dbReference type="InterPro" id="IPR019150">
    <property type="entry name" value="Vesicle_transport_protein_Use1"/>
</dbReference>
<evidence type="ECO:0000256" key="11">
    <source>
        <dbReference type="ARBA" id="ARBA00032711"/>
    </source>
</evidence>
<dbReference type="GO" id="GO:0031201">
    <property type="term" value="C:SNARE complex"/>
    <property type="evidence" value="ECO:0007669"/>
    <property type="project" value="TreeGrafter"/>
</dbReference>
<evidence type="ECO:0000256" key="9">
    <source>
        <dbReference type="ARBA" id="ARBA00022989"/>
    </source>
</evidence>
<dbReference type="AlphaFoldDB" id="A0A7R9PMW8"/>
<evidence type="ECO:0000256" key="1">
    <source>
        <dbReference type="ARBA" id="ARBA00004163"/>
    </source>
</evidence>
<evidence type="ECO:0000256" key="5">
    <source>
        <dbReference type="ARBA" id="ARBA00022692"/>
    </source>
</evidence>
<dbReference type="GO" id="GO:0006890">
    <property type="term" value="P:retrograde vesicle-mediated transport, Golgi to endoplasmic reticulum"/>
    <property type="evidence" value="ECO:0007669"/>
    <property type="project" value="TreeGrafter"/>
</dbReference>
<evidence type="ECO:0000256" key="2">
    <source>
        <dbReference type="ARBA" id="ARBA00007891"/>
    </source>
</evidence>
<name>A0A7R9PMW8_TIMGE</name>
<comment type="subcellular location">
    <subcellularLocation>
        <location evidence="1">Endoplasmic reticulum membrane</location>
        <topology evidence="1">Single-pass type IV membrane protein</topology>
    </subcellularLocation>
</comment>